<dbReference type="InterPro" id="IPR000524">
    <property type="entry name" value="Tscrpt_reg_HTH_GntR"/>
</dbReference>
<evidence type="ECO:0000256" key="1">
    <source>
        <dbReference type="ARBA" id="ARBA00023015"/>
    </source>
</evidence>
<evidence type="ECO:0000313" key="5">
    <source>
        <dbReference type="EMBL" id="AOZ04733.1"/>
    </source>
</evidence>
<name>A0ABM6F039_9BURK</name>
<dbReference type="PRINTS" id="PR00033">
    <property type="entry name" value="HTHASNC"/>
</dbReference>
<dbReference type="SUPFAM" id="SSF46785">
    <property type="entry name" value="Winged helix' DNA-binding domain"/>
    <property type="match status" value="1"/>
</dbReference>
<gene>
    <name evidence="5" type="ORF">BKK80_01940</name>
</gene>
<dbReference type="RefSeq" id="WP_071010631.1">
    <property type="nucleotide sequence ID" value="NZ_CP017754.1"/>
</dbReference>
<dbReference type="InterPro" id="IPR011711">
    <property type="entry name" value="GntR_C"/>
</dbReference>
<dbReference type="PANTHER" id="PTHR43537">
    <property type="entry name" value="TRANSCRIPTIONAL REGULATOR, GNTR FAMILY"/>
    <property type="match status" value="1"/>
</dbReference>
<dbReference type="InterPro" id="IPR036388">
    <property type="entry name" value="WH-like_DNA-bd_sf"/>
</dbReference>
<dbReference type="PANTHER" id="PTHR43537:SF5">
    <property type="entry name" value="UXU OPERON TRANSCRIPTIONAL REGULATOR"/>
    <property type="match status" value="1"/>
</dbReference>
<dbReference type="SMART" id="SM00345">
    <property type="entry name" value="HTH_GNTR"/>
    <property type="match status" value="1"/>
</dbReference>
<proteinExistence type="predicted"/>
<protein>
    <submittedName>
        <fullName evidence="5">GntR family transcriptional regulator</fullName>
    </submittedName>
</protein>
<dbReference type="InterPro" id="IPR008920">
    <property type="entry name" value="TF_FadR/GntR_C"/>
</dbReference>
<dbReference type="SUPFAM" id="SSF48008">
    <property type="entry name" value="GntR ligand-binding domain-like"/>
    <property type="match status" value="1"/>
</dbReference>
<organism evidence="5 6">
    <name type="scientific">Cupriavidus malaysiensis</name>
    <dbReference type="NCBI Taxonomy" id="367825"/>
    <lineage>
        <taxon>Bacteria</taxon>
        <taxon>Pseudomonadati</taxon>
        <taxon>Pseudomonadota</taxon>
        <taxon>Betaproteobacteria</taxon>
        <taxon>Burkholderiales</taxon>
        <taxon>Burkholderiaceae</taxon>
        <taxon>Cupriavidus</taxon>
    </lineage>
</organism>
<reference evidence="5 6" key="1">
    <citation type="submission" date="2016-10" db="EMBL/GenBank/DDBJ databases">
        <title>Complete genome sequences of three Cupriavidus strains isolated from various Malaysian environments.</title>
        <authorList>
            <person name="Abdullah A.A.-A."/>
            <person name="Shafie N.A.H."/>
            <person name="Lau N.S."/>
        </authorList>
    </citation>
    <scope>NUCLEOTIDE SEQUENCE [LARGE SCALE GENOMIC DNA]</scope>
    <source>
        <strain evidence="5 6">USMAA1020</strain>
    </source>
</reference>
<dbReference type="Gene3D" id="1.20.120.530">
    <property type="entry name" value="GntR ligand-binding domain-like"/>
    <property type="match status" value="1"/>
</dbReference>
<evidence type="ECO:0000313" key="6">
    <source>
        <dbReference type="Proteomes" id="UP000177515"/>
    </source>
</evidence>
<dbReference type="Pfam" id="PF07729">
    <property type="entry name" value="FCD"/>
    <property type="match status" value="1"/>
</dbReference>
<keyword evidence="1" id="KW-0805">Transcription regulation</keyword>
<dbReference type="PROSITE" id="PS50949">
    <property type="entry name" value="HTH_GNTR"/>
    <property type="match status" value="1"/>
</dbReference>
<dbReference type="Pfam" id="PF00392">
    <property type="entry name" value="GntR"/>
    <property type="match status" value="1"/>
</dbReference>
<dbReference type="InterPro" id="IPR036390">
    <property type="entry name" value="WH_DNA-bd_sf"/>
</dbReference>
<sequence>MSTATLDDLPAFSSIEVSDLVAAVEAQLTQAIVEGRLPPGSRIVEAEIARRMNVSRAPVREAARRLERQGVLVARPRHGFAVRTITTREIDDLFQLRLNLELMAVSLACRQASDAGLARLMQMVDEMVRDADSLPQSERVARDLGFHTYLCELSGNAYLHRVFVNMQTEIRMVVALIDRVYADPRVVAETHRPIARAVGQRDEQAAAAALRFHIEDAHTHLRAVFMQKQGTAPIPPKEPAP</sequence>
<keyword evidence="6" id="KW-1185">Reference proteome</keyword>
<evidence type="ECO:0000256" key="2">
    <source>
        <dbReference type="ARBA" id="ARBA00023125"/>
    </source>
</evidence>
<dbReference type="Proteomes" id="UP000177515">
    <property type="component" value="Chromosome 1"/>
</dbReference>
<evidence type="ECO:0000256" key="3">
    <source>
        <dbReference type="ARBA" id="ARBA00023163"/>
    </source>
</evidence>
<dbReference type="CDD" id="cd07377">
    <property type="entry name" value="WHTH_GntR"/>
    <property type="match status" value="1"/>
</dbReference>
<dbReference type="SMART" id="SM00895">
    <property type="entry name" value="FCD"/>
    <property type="match status" value="1"/>
</dbReference>
<accession>A0ABM6F039</accession>
<dbReference type="EMBL" id="CP017754">
    <property type="protein sequence ID" value="AOZ04733.1"/>
    <property type="molecule type" value="Genomic_DNA"/>
</dbReference>
<feature type="domain" description="HTH gntR-type" evidence="4">
    <location>
        <begin position="18"/>
        <end position="85"/>
    </location>
</feature>
<keyword evidence="2" id="KW-0238">DNA-binding</keyword>
<dbReference type="Gene3D" id="1.10.10.10">
    <property type="entry name" value="Winged helix-like DNA-binding domain superfamily/Winged helix DNA-binding domain"/>
    <property type="match status" value="1"/>
</dbReference>
<keyword evidence="3" id="KW-0804">Transcription</keyword>
<dbReference type="InterPro" id="IPR000485">
    <property type="entry name" value="AsnC-type_HTH_dom"/>
</dbReference>
<evidence type="ECO:0000259" key="4">
    <source>
        <dbReference type="PROSITE" id="PS50949"/>
    </source>
</evidence>